<evidence type="ECO:0000259" key="8">
    <source>
        <dbReference type="PROSITE" id="PS50928"/>
    </source>
</evidence>
<dbReference type="AlphaFoldDB" id="A0A2T3G2R0"/>
<keyword evidence="5 7" id="KW-1133">Transmembrane helix</keyword>
<organism evidence="9 10">
    <name type="scientific">Faecalibacillus faecis</name>
    <dbReference type="NCBI Taxonomy" id="1982628"/>
    <lineage>
        <taxon>Bacteria</taxon>
        <taxon>Bacillati</taxon>
        <taxon>Bacillota</taxon>
        <taxon>Erysipelotrichia</taxon>
        <taxon>Erysipelotrichales</taxon>
        <taxon>Coprobacillaceae</taxon>
        <taxon>Faecalibacillus</taxon>
    </lineage>
</organism>
<dbReference type="EMBL" id="PYLP01000002">
    <property type="protein sequence ID" value="PST41731.1"/>
    <property type="molecule type" value="Genomic_DNA"/>
</dbReference>
<name>A0A2T3G2R0_9FIRM</name>
<dbReference type="PROSITE" id="PS50928">
    <property type="entry name" value="ABC_TM1"/>
    <property type="match status" value="1"/>
</dbReference>
<dbReference type="SUPFAM" id="SSF161098">
    <property type="entry name" value="MetI-like"/>
    <property type="match status" value="1"/>
</dbReference>
<evidence type="ECO:0000256" key="6">
    <source>
        <dbReference type="ARBA" id="ARBA00023136"/>
    </source>
</evidence>
<dbReference type="RefSeq" id="WP_106987254.1">
    <property type="nucleotide sequence ID" value="NZ_PYLP01000002.1"/>
</dbReference>
<proteinExistence type="inferred from homology"/>
<feature type="transmembrane region" description="Helical" evidence="7">
    <location>
        <begin position="132"/>
        <end position="153"/>
    </location>
</feature>
<dbReference type="Pfam" id="PF19300">
    <property type="entry name" value="BPD_transp_1_N"/>
    <property type="match status" value="1"/>
</dbReference>
<protein>
    <submittedName>
        <fullName evidence="9">Nickel ABC transporter permease subunit NikB</fullName>
    </submittedName>
</protein>
<feature type="domain" description="ABC transmembrane type-1" evidence="8">
    <location>
        <begin position="93"/>
        <end position="290"/>
    </location>
</feature>
<evidence type="ECO:0000256" key="4">
    <source>
        <dbReference type="ARBA" id="ARBA00022692"/>
    </source>
</evidence>
<dbReference type="GO" id="GO:0005886">
    <property type="term" value="C:plasma membrane"/>
    <property type="evidence" value="ECO:0007669"/>
    <property type="project" value="UniProtKB-SubCell"/>
</dbReference>
<evidence type="ECO:0000313" key="10">
    <source>
        <dbReference type="Proteomes" id="UP000241201"/>
    </source>
</evidence>
<keyword evidence="10" id="KW-1185">Reference proteome</keyword>
<evidence type="ECO:0000313" key="9">
    <source>
        <dbReference type="EMBL" id="PST41731.1"/>
    </source>
</evidence>
<keyword evidence="4 7" id="KW-0812">Transmembrane</keyword>
<dbReference type="PANTHER" id="PTHR43163">
    <property type="entry name" value="DIPEPTIDE TRANSPORT SYSTEM PERMEASE PROTEIN DPPB-RELATED"/>
    <property type="match status" value="1"/>
</dbReference>
<dbReference type="PANTHER" id="PTHR43163:SF6">
    <property type="entry name" value="DIPEPTIDE TRANSPORT SYSTEM PERMEASE PROTEIN DPPB-RELATED"/>
    <property type="match status" value="1"/>
</dbReference>
<keyword evidence="2 7" id="KW-0813">Transport</keyword>
<comment type="similarity">
    <text evidence="7">Belongs to the binding-protein-dependent transport system permease family.</text>
</comment>
<keyword evidence="3" id="KW-1003">Cell membrane</keyword>
<evidence type="ECO:0000256" key="1">
    <source>
        <dbReference type="ARBA" id="ARBA00004651"/>
    </source>
</evidence>
<dbReference type="InterPro" id="IPR035906">
    <property type="entry name" value="MetI-like_sf"/>
</dbReference>
<keyword evidence="6 7" id="KW-0472">Membrane</keyword>
<reference evidence="10" key="1">
    <citation type="submission" date="2018-03" db="EMBL/GenBank/DDBJ databases">
        <title>Lachnoclostridium SNUG30370 gen.nov., sp.nov., isolated from human faeces.</title>
        <authorList>
            <person name="Seo B."/>
            <person name="Jeon K."/>
            <person name="Ko G."/>
        </authorList>
    </citation>
    <scope>NUCLEOTIDE SEQUENCE [LARGE SCALE GENOMIC DNA]</scope>
    <source>
        <strain evidence="10">SNUG30370</strain>
    </source>
</reference>
<dbReference type="CDD" id="cd06261">
    <property type="entry name" value="TM_PBP2"/>
    <property type="match status" value="1"/>
</dbReference>
<evidence type="ECO:0000256" key="5">
    <source>
        <dbReference type="ARBA" id="ARBA00022989"/>
    </source>
</evidence>
<comment type="caution">
    <text evidence="9">The sequence shown here is derived from an EMBL/GenBank/DDBJ whole genome shotgun (WGS) entry which is preliminary data.</text>
</comment>
<dbReference type="Pfam" id="PF00528">
    <property type="entry name" value="BPD_transp_1"/>
    <property type="match status" value="1"/>
</dbReference>
<feature type="transmembrane region" description="Helical" evidence="7">
    <location>
        <begin position="99"/>
        <end position="120"/>
    </location>
</feature>
<dbReference type="GO" id="GO:0055085">
    <property type="term" value="P:transmembrane transport"/>
    <property type="evidence" value="ECO:0007669"/>
    <property type="project" value="InterPro"/>
</dbReference>
<dbReference type="Gene3D" id="1.10.3720.10">
    <property type="entry name" value="MetI-like"/>
    <property type="match status" value="1"/>
</dbReference>
<comment type="subcellular location">
    <subcellularLocation>
        <location evidence="1 7">Cell membrane</location>
        <topology evidence="1 7">Multi-pass membrane protein</topology>
    </subcellularLocation>
</comment>
<dbReference type="InterPro" id="IPR000515">
    <property type="entry name" value="MetI-like"/>
</dbReference>
<feature type="transmembrane region" description="Helical" evidence="7">
    <location>
        <begin position="221"/>
        <end position="251"/>
    </location>
</feature>
<dbReference type="Proteomes" id="UP000241201">
    <property type="component" value="Unassembled WGS sequence"/>
</dbReference>
<feature type="transmembrane region" description="Helical" evidence="7">
    <location>
        <begin position="159"/>
        <end position="183"/>
    </location>
</feature>
<dbReference type="GeneID" id="77470040"/>
<feature type="transmembrane region" description="Helical" evidence="7">
    <location>
        <begin position="271"/>
        <end position="293"/>
    </location>
</feature>
<evidence type="ECO:0000256" key="7">
    <source>
        <dbReference type="RuleBase" id="RU363032"/>
    </source>
</evidence>
<sequence>MKRILSLFSVLFLVTLVTFIMTDLAPSDSAEMYYLSKGITPSEEVLNETRHEMGLDKNIVVRYVDWLNDFVHGDLGYSYHYGQDVNQQMLSKLPNTLKLAIFSFVVVLAFSIPLGIYSATHRHSLINSILKNIAFLGLSLPNFWLALLLILLFSVKIQLFPVISGSSLKGLVLPVCCLSFPLICSYTRMIQNAILEQLNQDYVIGLKARGMKQSEILLKHVLPHVFTTLSSLLGLSIGHLLGGTAIIETIFSYQGLGNMVVEAIRYRDYPIIQAYAIYMALIYVFVNLFVDIFQQVLNPRLRRRFNEKKVKN</sequence>
<gene>
    <name evidence="9" type="ORF">C7U55_02830</name>
</gene>
<dbReference type="InterPro" id="IPR045621">
    <property type="entry name" value="BPD_transp_1_N"/>
</dbReference>
<accession>A0A2T3G2R0</accession>
<evidence type="ECO:0000256" key="3">
    <source>
        <dbReference type="ARBA" id="ARBA00022475"/>
    </source>
</evidence>
<evidence type="ECO:0000256" key="2">
    <source>
        <dbReference type="ARBA" id="ARBA00022448"/>
    </source>
</evidence>